<dbReference type="KEGG" id="ffu:CLAFUR5_13857"/>
<evidence type="ECO:0000256" key="1">
    <source>
        <dbReference type="SAM" id="MobiDB-lite"/>
    </source>
</evidence>
<dbReference type="OrthoDB" id="2951834at2759"/>
<dbReference type="PANTHER" id="PTHR42085:SF2">
    <property type="entry name" value="F-BOX DOMAIN-CONTAINING PROTEIN"/>
    <property type="match status" value="1"/>
</dbReference>
<accession>A0A9Q8PL00</accession>
<dbReference type="EMBL" id="CP090174">
    <property type="protein sequence ID" value="UJO24319.1"/>
    <property type="molecule type" value="Genomic_DNA"/>
</dbReference>
<dbReference type="Proteomes" id="UP000756132">
    <property type="component" value="Chromosome 12"/>
</dbReference>
<feature type="region of interest" description="Disordered" evidence="1">
    <location>
        <begin position="1"/>
        <end position="35"/>
    </location>
</feature>
<gene>
    <name evidence="2" type="ORF">CLAFUR5_13857</name>
</gene>
<dbReference type="PANTHER" id="PTHR42085">
    <property type="entry name" value="F-BOX DOMAIN-CONTAINING PROTEIN"/>
    <property type="match status" value="1"/>
</dbReference>
<dbReference type="AlphaFoldDB" id="A0A9Q8PL00"/>
<keyword evidence="3" id="KW-1185">Reference proteome</keyword>
<sequence>MTRTRAQKQKEQQAQEQKQKQDHQHQQQQKDDPPQCFLFKIPGELRNRIYREVLVKDEHIKYDASGYQRPALLATNIEIRAEAMSIFYYENTFMHDVDHYDSSAMMKFDELLLGMNLDRRRMMIQNGVTYDQPSWKNLIMWLSRFHAKAMSRCPGPALFKKEMGMTCSARYIIGGMFDTVEKMVGVEFEVVLGLMEIWRPALAAFDKKWEQDEDEE</sequence>
<dbReference type="RefSeq" id="XP_047768685.1">
    <property type="nucleotide sequence ID" value="XM_047913005.1"/>
</dbReference>
<dbReference type="InterPro" id="IPR038883">
    <property type="entry name" value="AN11006-like"/>
</dbReference>
<proteinExistence type="predicted"/>
<evidence type="ECO:0000313" key="2">
    <source>
        <dbReference type="EMBL" id="UJO24319.1"/>
    </source>
</evidence>
<reference evidence="2" key="2">
    <citation type="journal article" date="2022" name="Microb. Genom.">
        <title>A chromosome-scale genome assembly of the tomato pathogen Cladosporium fulvum reveals a compartmentalized genome architecture and the presence of a dispensable chromosome.</title>
        <authorList>
            <person name="Zaccaron A.Z."/>
            <person name="Chen L.H."/>
            <person name="Samaras A."/>
            <person name="Stergiopoulos I."/>
        </authorList>
    </citation>
    <scope>NUCLEOTIDE SEQUENCE</scope>
    <source>
        <strain evidence="2">Race5_Kim</strain>
    </source>
</reference>
<reference evidence="2" key="1">
    <citation type="submission" date="2021-12" db="EMBL/GenBank/DDBJ databases">
        <authorList>
            <person name="Zaccaron A."/>
            <person name="Stergiopoulos I."/>
        </authorList>
    </citation>
    <scope>NUCLEOTIDE SEQUENCE</scope>
    <source>
        <strain evidence="2">Race5_Kim</strain>
    </source>
</reference>
<evidence type="ECO:0000313" key="3">
    <source>
        <dbReference type="Proteomes" id="UP000756132"/>
    </source>
</evidence>
<dbReference type="GeneID" id="71993735"/>
<organism evidence="2 3">
    <name type="scientific">Passalora fulva</name>
    <name type="common">Tomato leaf mold</name>
    <name type="synonym">Cladosporium fulvum</name>
    <dbReference type="NCBI Taxonomy" id="5499"/>
    <lineage>
        <taxon>Eukaryota</taxon>
        <taxon>Fungi</taxon>
        <taxon>Dikarya</taxon>
        <taxon>Ascomycota</taxon>
        <taxon>Pezizomycotina</taxon>
        <taxon>Dothideomycetes</taxon>
        <taxon>Dothideomycetidae</taxon>
        <taxon>Mycosphaerellales</taxon>
        <taxon>Mycosphaerellaceae</taxon>
        <taxon>Fulvia</taxon>
    </lineage>
</organism>
<name>A0A9Q8PL00_PASFU</name>
<feature type="compositionally biased region" description="Basic and acidic residues" evidence="1">
    <location>
        <begin position="8"/>
        <end position="33"/>
    </location>
</feature>
<protein>
    <submittedName>
        <fullName evidence="2">Uncharacterized protein</fullName>
    </submittedName>
</protein>